<comment type="caution">
    <text evidence="2">The sequence shown here is derived from an EMBL/GenBank/DDBJ whole genome shotgun (WGS) entry which is preliminary data.</text>
</comment>
<accession>A0A096AXY5</accession>
<dbReference type="OrthoDB" id="9781481at2"/>
<dbReference type="InterPro" id="IPR035897">
    <property type="entry name" value="Toll_tir_struct_dom_sf"/>
</dbReference>
<name>A0A096AXY5_9BACT</name>
<dbReference type="EMBL" id="JRNU01000027">
    <property type="protein sequence ID" value="KGF51680.1"/>
    <property type="molecule type" value="Genomic_DNA"/>
</dbReference>
<dbReference type="InterPro" id="IPR000157">
    <property type="entry name" value="TIR_dom"/>
</dbReference>
<dbReference type="SUPFAM" id="SSF52200">
    <property type="entry name" value="Toll/Interleukin receptor TIR domain"/>
    <property type="match status" value="1"/>
</dbReference>
<sequence length="454" mass="53365">MKDQIFISHATPEDNDFTIWLASRLEMRGYQVWIDKNGLLGGERFWQTIQTAIYTSRKVLLVYSKNIVRDGIFKKGIEDELEYAKSLVGIKNDTEFVIPLHIDDSAYNLVIGLPNINHIPFVGNWAKGLAQLFKKLDKDGVKYSTDIESSLSNWYETSYSTDSSIVLKKELYYSSWWNVKSIPQKFYMYQFLNKEQATYIRQANINIPIAQLANTLSSFDDRLSYLIDKEGQSFDVHPQSVYSFSLEQILYGFNSDSFPTHKDVVNHFKDFLRYLISEILRNKGYRKTELSNKKYVFYRPIHKKKPIHIHFKYKYSSKNKRKSLGGRYKDKGFWHYGISIQPIVHPFIGASIKPHLIFTQDGMNIIDNDSTQHSYRRNKGKTFFNEQWRDMLIALLFSLQDNNEEIKLSVSQSNDMFEMKNWTETFWSEYGYYDPCSTMSEDDIVNLTDEDKTE</sequence>
<gene>
    <name evidence="2" type="ORF">HMPREF9302_06590</name>
</gene>
<organism evidence="2 3">
    <name type="scientific">Prevotella amnii DNF00058</name>
    <dbReference type="NCBI Taxonomy" id="1401066"/>
    <lineage>
        <taxon>Bacteria</taxon>
        <taxon>Pseudomonadati</taxon>
        <taxon>Bacteroidota</taxon>
        <taxon>Bacteroidia</taxon>
        <taxon>Bacteroidales</taxon>
        <taxon>Prevotellaceae</taxon>
        <taxon>Prevotella</taxon>
    </lineage>
</organism>
<evidence type="ECO:0000259" key="1">
    <source>
        <dbReference type="PROSITE" id="PS50104"/>
    </source>
</evidence>
<dbReference type="AlphaFoldDB" id="A0A096AXY5"/>
<dbReference type="GO" id="GO:0007165">
    <property type="term" value="P:signal transduction"/>
    <property type="evidence" value="ECO:0007669"/>
    <property type="project" value="InterPro"/>
</dbReference>
<evidence type="ECO:0000313" key="2">
    <source>
        <dbReference type="EMBL" id="KGF51680.1"/>
    </source>
</evidence>
<dbReference type="PROSITE" id="PS50104">
    <property type="entry name" value="TIR"/>
    <property type="match status" value="1"/>
</dbReference>
<proteinExistence type="predicted"/>
<feature type="domain" description="TIR" evidence="1">
    <location>
        <begin position="1"/>
        <end position="163"/>
    </location>
</feature>
<dbReference type="Pfam" id="PF13676">
    <property type="entry name" value="TIR_2"/>
    <property type="match status" value="1"/>
</dbReference>
<dbReference type="Proteomes" id="UP000029614">
    <property type="component" value="Unassembled WGS sequence"/>
</dbReference>
<dbReference type="Gene3D" id="3.40.50.10140">
    <property type="entry name" value="Toll/interleukin-1 receptor homology (TIR) domain"/>
    <property type="match status" value="1"/>
</dbReference>
<evidence type="ECO:0000313" key="3">
    <source>
        <dbReference type="Proteomes" id="UP000029614"/>
    </source>
</evidence>
<dbReference type="RefSeq" id="WP_036855844.1">
    <property type="nucleotide sequence ID" value="NZ_JRNU01000027.1"/>
</dbReference>
<reference evidence="2 3" key="1">
    <citation type="submission" date="2014-07" db="EMBL/GenBank/DDBJ databases">
        <authorList>
            <person name="McCorrison J."/>
            <person name="Sanka R."/>
            <person name="Torralba M."/>
            <person name="Gillis M."/>
            <person name="Haft D.H."/>
            <person name="Methe B."/>
            <person name="Sutton G."/>
            <person name="Nelson K.E."/>
        </authorList>
    </citation>
    <scope>NUCLEOTIDE SEQUENCE [LARGE SCALE GENOMIC DNA]</scope>
    <source>
        <strain evidence="2 3">DNF00058</strain>
    </source>
</reference>
<protein>
    <submittedName>
        <fullName evidence="2">Molecular chaperone Tir</fullName>
    </submittedName>
</protein>
<keyword evidence="3" id="KW-1185">Reference proteome</keyword>